<reference evidence="3 4" key="1">
    <citation type="submission" date="2016-11" db="EMBL/GenBank/DDBJ databases">
        <authorList>
            <person name="Varghese N."/>
            <person name="Submissions S."/>
        </authorList>
    </citation>
    <scope>NUCLEOTIDE SEQUENCE [LARGE SCALE GENOMIC DNA]</scope>
    <source>
        <strain evidence="3 4">DSM 28249</strain>
    </source>
</reference>
<dbReference type="AlphaFoldDB" id="A0A1M7F8Z1"/>
<dbReference type="Proteomes" id="UP000322545">
    <property type="component" value="Unassembled WGS sequence"/>
</dbReference>
<dbReference type="EMBL" id="FRCB01000004">
    <property type="protein sequence ID" value="SHM00542.1"/>
    <property type="molecule type" value="Genomic_DNA"/>
</dbReference>
<dbReference type="SUPFAM" id="SSF52821">
    <property type="entry name" value="Rhodanese/Cell cycle control phosphatase"/>
    <property type="match status" value="1"/>
</dbReference>
<name>A0A1M7F8Z1_9RHOB</name>
<evidence type="ECO:0000313" key="4">
    <source>
        <dbReference type="Proteomes" id="UP000322545"/>
    </source>
</evidence>
<feature type="signal peptide" evidence="1">
    <location>
        <begin position="1"/>
        <end position="22"/>
    </location>
</feature>
<proteinExistence type="predicted"/>
<dbReference type="SMART" id="SM00450">
    <property type="entry name" value="RHOD"/>
    <property type="match status" value="1"/>
</dbReference>
<gene>
    <name evidence="3" type="ORF">SAMN05443432_10499</name>
</gene>
<dbReference type="InterPro" id="IPR036873">
    <property type="entry name" value="Rhodanese-like_dom_sf"/>
</dbReference>
<dbReference type="InterPro" id="IPR001763">
    <property type="entry name" value="Rhodanese-like_dom"/>
</dbReference>
<dbReference type="Pfam" id="PF00581">
    <property type="entry name" value="Rhodanese"/>
    <property type="match status" value="1"/>
</dbReference>
<keyword evidence="3" id="KW-0808">Transferase</keyword>
<accession>A0A1M7F8Z1</accession>
<evidence type="ECO:0000313" key="3">
    <source>
        <dbReference type="EMBL" id="SHM00542.1"/>
    </source>
</evidence>
<dbReference type="CDD" id="cd00158">
    <property type="entry name" value="RHOD"/>
    <property type="match status" value="1"/>
</dbReference>
<feature type="chain" id="PRO_5012229636" evidence="1">
    <location>
        <begin position="23"/>
        <end position="198"/>
    </location>
</feature>
<keyword evidence="1" id="KW-0732">Signal</keyword>
<sequence length="198" mass="21268">MRSTLHAICLGLLGLAGLPALAQDAVNIRPDIPAITIETPSGPMVIDRIQDPAHEITGEWARTSRPCPPFCIQPMTPAPGVTTIGELELLDMLADPEAIVIDSRTPDWFQGGTIPGAVNIPYTQVVDMLGELGCAIDFDGWDCGDARRVALFCNGLWCGQSPSAIRNMIAAGYPADRIFYYRGGMQSWRVLGLSVTGD</sequence>
<evidence type="ECO:0000256" key="1">
    <source>
        <dbReference type="SAM" id="SignalP"/>
    </source>
</evidence>
<keyword evidence="4" id="KW-1185">Reference proteome</keyword>
<organism evidence="3 4">
    <name type="scientific">Roseovarius litoreus</name>
    <dbReference type="NCBI Taxonomy" id="1155722"/>
    <lineage>
        <taxon>Bacteria</taxon>
        <taxon>Pseudomonadati</taxon>
        <taxon>Pseudomonadota</taxon>
        <taxon>Alphaproteobacteria</taxon>
        <taxon>Rhodobacterales</taxon>
        <taxon>Roseobacteraceae</taxon>
        <taxon>Roseovarius</taxon>
    </lineage>
</organism>
<dbReference type="PROSITE" id="PS50206">
    <property type="entry name" value="RHODANESE_3"/>
    <property type="match status" value="1"/>
</dbReference>
<protein>
    <submittedName>
        <fullName evidence="3">Rhodanese-related sulfurtransferase</fullName>
    </submittedName>
</protein>
<dbReference type="GO" id="GO:0016740">
    <property type="term" value="F:transferase activity"/>
    <property type="evidence" value="ECO:0007669"/>
    <property type="project" value="UniProtKB-KW"/>
</dbReference>
<dbReference type="RefSeq" id="WP_149779299.1">
    <property type="nucleotide sequence ID" value="NZ_FRCB01000004.1"/>
</dbReference>
<evidence type="ECO:0000259" key="2">
    <source>
        <dbReference type="PROSITE" id="PS50206"/>
    </source>
</evidence>
<feature type="domain" description="Rhodanese" evidence="2">
    <location>
        <begin position="94"/>
        <end position="197"/>
    </location>
</feature>
<dbReference type="Gene3D" id="3.40.250.10">
    <property type="entry name" value="Rhodanese-like domain"/>
    <property type="match status" value="1"/>
</dbReference>